<comment type="subcellular location">
    <subcellularLocation>
        <location evidence="6">Cytoplasm</location>
    </subcellularLocation>
</comment>
<dbReference type="NCBIfam" id="TIGR00096">
    <property type="entry name" value="16S rRNA (cytidine(1402)-2'-O)-methyltransferase"/>
    <property type="match status" value="1"/>
</dbReference>
<dbReference type="FunFam" id="3.40.1010.10:FF:000007">
    <property type="entry name" value="Ribosomal RNA small subunit methyltransferase I"/>
    <property type="match status" value="1"/>
</dbReference>
<dbReference type="SUPFAM" id="SSF53790">
    <property type="entry name" value="Tetrapyrrole methylase"/>
    <property type="match status" value="1"/>
</dbReference>
<organism evidence="8 9">
    <name type="scientific">Candidatus Jorgensenbacteria bacterium RIFCSPLOWO2_01_FULL_45_25b</name>
    <dbReference type="NCBI Taxonomy" id="1798471"/>
    <lineage>
        <taxon>Bacteria</taxon>
        <taxon>Candidatus Joergenseniibacteriota</taxon>
    </lineage>
</organism>
<comment type="similarity">
    <text evidence="6">Belongs to the methyltransferase superfamily. RsmI family.</text>
</comment>
<dbReference type="FunFam" id="3.30.950.10:FF:000002">
    <property type="entry name" value="Ribosomal RNA small subunit methyltransferase I"/>
    <property type="match status" value="1"/>
</dbReference>
<dbReference type="InterPro" id="IPR014777">
    <property type="entry name" value="4pyrrole_Mease_sub1"/>
</dbReference>
<evidence type="ECO:0000256" key="3">
    <source>
        <dbReference type="ARBA" id="ARBA00022603"/>
    </source>
</evidence>
<evidence type="ECO:0000256" key="5">
    <source>
        <dbReference type="ARBA" id="ARBA00022691"/>
    </source>
</evidence>
<keyword evidence="1 6" id="KW-0963">Cytoplasm</keyword>
<proteinExistence type="inferred from homology"/>
<dbReference type="Proteomes" id="UP000176996">
    <property type="component" value="Unassembled WGS sequence"/>
</dbReference>
<keyword evidence="2 6" id="KW-0698">rRNA processing</keyword>
<comment type="caution">
    <text evidence="8">The sequence shown here is derived from an EMBL/GenBank/DDBJ whole genome shotgun (WGS) entry which is preliminary data.</text>
</comment>
<evidence type="ECO:0000256" key="2">
    <source>
        <dbReference type="ARBA" id="ARBA00022552"/>
    </source>
</evidence>
<evidence type="ECO:0000256" key="4">
    <source>
        <dbReference type="ARBA" id="ARBA00022679"/>
    </source>
</evidence>
<dbReference type="InterPro" id="IPR000878">
    <property type="entry name" value="4pyrrol_Mease"/>
</dbReference>
<dbReference type="STRING" id="1798471.A3A21_00675"/>
<keyword evidence="4 6" id="KW-0808">Transferase</keyword>
<evidence type="ECO:0000256" key="6">
    <source>
        <dbReference type="HAMAP-Rule" id="MF_01877"/>
    </source>
</evidence>
<sequence length="237" mass="26121">MNKTIGSLYVVATPIGNLKDITLRALETLKKVDIIFAEDTRVTQKLLNHYEIKKPVKSFHEHSKGNVYESIAEELKNGKNIALVTDAGTPGISDPGAKLICFIKSHPSLSSVIVSPIPGASAIITALSVSGLNADQFTFLGYPPHKKGRQTFFKNLKEIKVTPIVLYESPHRLQKTLKEIGEVFGMQKEVIVAKELTKIHEEVWQGSVKEAGSYFINAKGKGEFVIIIPHTTQTSEK</sequence>
<dbReference type="CDD" id="cd11648">
    <property type="entry name" value="RsmI"/>
    <property type="match status" value="1"/>
</dbReference>
<dbReference type="PANTHER" id="PTHR46111">
    <property type="entry name" value="RIBOSOMAL RNA SMALL SUBUNIT METHYLTRANSFERASE I"/>
    <property type="match status" value="1"/>
</dbReference>
<gene>
    <name evidence="6" type="primary">rsmI</name>
    <name evidence="8" type="ORF">A3A21_00675</name>
</gene>
<accession>A0A1F6BTR7</accession>
<dbReference type="EMBL" id="MFKK01000032">
    <property type="protein sequence ID" value="OGG40172.1"/>
    <property type="molecule type" value="Genomic_DNA"/>
</dbReference>
<dbReference type="Pfam" id="PF00590">
    <property type="entry name" value="TP_methylase"/>
    <property type="match status" value="1"/>
</dbReference>
<dbReference type="InterPro" id="IPR014776">
    <property type="entry name" value="4pyrrole_Mease_sub2"/>
</dbReference>
<dbReference type="Gene3D" id="3.40.1010.10">
    <property type="entry name" value="Cobalt-precorrin-4 Transmethylase, Domain 1"/>
    <property type="match status" value="1"/>
</dbReference>
<comment type="catalytic activity">
    <reaction evidence="6">
        <text>cytidine(1402) in 16S rRNA + S-adenosyl-L-methionine = 2'-O-methylcytidine(1402) in 16S rRNA + S-adenosyl-L-homocysteine + H(+)</text>
        <dbReference type="Rhea" id="RHEA:42924"/>
        <dbReference type="Rhea" id="RHEA-COMP:10285"/>
        <dbReference type="Rhea" id="RHEA-COMP:10286"/>
        <dbReference type="ChEBI" id="CHEBI:15378"/>
        <dbReference type="ChEBI" id="CHEBI:57856"/>
        <dbReference type="ChEBI" id="CHEBI:59789"/>
        <dbReference type="ChEBI" id="CHEBI:74495"/>
        <dbReference type="ChEBI" id="CHEBI:82748"/>
        <dbReference type="EC" id="2.1.1.198"/>
    </reaction>
</comment>
<dbReference type="Gene3D" id="3.30.950.10">
    <property type="entry name" value="Methyltransferase, Cobalt-precorrin-4 Transmethylase, Domain 2"/>
    <property type="match status" value="1"/>
</dbReference>
<name>A0A1F6BTR7_9BACT</name>
<dbReference type="HAMAP" id="MF_01877">
    <property type="entry name" value="16SrRNA_methyltr_I"/>
    <property type="match status" value="1"/>
</dbReference>
<keyword evidence="3 6" id="KW-0489">Methyltransferase</keyword>
<dbReference type="PANTHER" id="PTHR46111:SF1">
    <property type="entry name" value="RIBOSOMAL RNA SMALL SUBUNIT METHYLTRANSFERASE I"/>
    <property type="match status" value="1"/>
</dbReference>
<keyword evidence="5 6" id="KW-0949">S-adenosyl-L-methionine</keyword>
<comment type="function">
    <text evidence="6">Catalyzes the 2'-O-methylation of the ribose of cytidine 1402 (C1402) in 16S rRNA.</text>
</comment>
<dbReference type="AlphaFoldDB" id="A0A1F6BTR7"/>
<evidence type="ECO:0000313" key="9">
    <source>
        <dbReference type="Proteomes" id="UP000176996"/>
    </source>
</evidence>
<dbReference type="InterPro" id="IPR035996">
    <property type="entry name" value="4pyrrol_Methylase_sf"/>
</dbReference>
<dbReference type="InterPro" id="IPR008189">
    <property type="entry name" value="rRNA_ssu_MeTfrase_I"/>
</dbReference>
<dbReference type="GO" id="GO:0005737">
    <property type="term" value="C:cytoplasm"/>
    <property type="evidence" value="ECO:0007669"/>
    <property type="project" value="UniProtKB-SubCell"/>
</dbReference>
<evidence type="ECO:0000256" key="1">
    <source>
        <dbReference type="ARBA" id="ARBA00022490"/>
    </source>
</evidence>
<feature type="domain" description="Tetrapyrrole methylase" evidence="7">
    <location>
        <begin position="8"/>
        <end position="211"/>
    </location>
</feature>
<dbReference type="PIRSF" id="PIRSF005917">
    <property type="entry name" value="MTase_YraL"/>
    <property type="match status" value="1"/>
</dbReference>
<evidence type="ECO:0000259" key="7">
    <source>
        <dbReference type="Pfam" id="PF00590"/>
    </source>
</evidence>
<reference evidence="8 9" key="1">
    <citation type="journal article" date="2016" name="Nat. Commun.">
        <title>Thousands of microbial genomes shed light on interconnected biogeochemical processes in an aquifer system.</title>
        <authorList>
            <person name="Anantharaman K."/>
            <person name="Brown C.T."/>
            <person name="Hug L.A."/>
            <person name="Sharon I."/>
            <person name="Castelle C.J."/>
            <person name="Probst A.J."/>
            <person name="Thomas B.C."/>
            <person name="Singh A."/>
            <person name="Wilkins M.J."/>
            <person name="Karaoz U."/>
            <person name="Brodie E.L."/>
            <person name="Williams K.H."/>
            <person name="Hubbard S.S."/>
            <person name="Banfield J.F."/>
        </authorList>
    </citation>
    <scope>NUCLEOTIDE SEQUENCE [LARGE SCALE GENOMIC DNA]</scope>
</reference>
<protein>
    <recommendedName>
        <fullName evidence="6">Ribosomal RNA small subunit methyltransferase I</fullName>
        <ecNumber evidence="6">2.1.1.198</ecNumber>
    </recommendedName>
    <alternativeName>
        <fullName evidence="6">16S rRNA 2'-O-ribose C1402 methyltransferase</fullName>
    </alternativeName>
    <alternativeName>
        <fullName evidence="6">rRNA (cytidine-2'-O-)-methyltransferase RsmI</fullName>
    </alternativeName>
</protein>
<evidence type="ECO:0000313" key="8">
    <source>
        <dbReference type="EMBL" id="OGG40172.1"/>
    </source>
</evidence>
<dbReference type="GO" id="GO:0070677">
    <property type="term" value="F:rRNA (cytosine-2'-O-)-methyltransferase activity"/>
    <property type="evidence" value="ECO:0007669"/>
    <property type="project" value="UniProtKB-UniRule"/>
</dbReference>
<dbReference type="EC" id="2.1.1.198" evidence="6"/>